<reference evidence="5 6" key="1">
    <citation type="submission" date="2018-05" db="EMBL/GenBank/DDBJ databases">
        <title>Complete genome sequence of Arcticibacterium luteifluviistationis SM1504T, a cytophagaceae bacterium isolated from Arctic surface seawater.</title>
        <authorList>
            <person name="Li Y."/>
            <person name="Qin Q.-L."/>
        </authorList>
    </citation>
    <scope>NUCLEOTIDE SEQUENCE [LARGE SCALE GENOMIC DNA]</scope>
    <source>
        <strain evidence="5 6">SM1504</strain>
    </source>
</reference>
<dbReference type="Pfam" id="PF00512">
    <property type="entry name" value="HisKA"/>
    <property type="match status" value="1"/>
</dbReference>
<dbReference type="InterPro" id="IPR036097">
    <property type="entry name" value="HisK_dim/P_sf"/>
</dbReference>
<dbReference type="InterPro" id="IPR003594">
    <property type="entry name" value="HATPase_dom"/>
</dbReference>
<dbReference type="Gene3D" id="3.30.565.10">
    <property type="entry name" value="Histidine kinase-like ATPase, C-terminal domain"/>
    <property type="match status" value="1"/>
</dbReference>
<dbReference type="PANTHER" id="PTHR43102">
    <property type="entry name" value="SLR1143 PROTEIN"/>
    <property type="match status" value="1"/>
</dbReference>
<keyword evidence="5" id="KW-0808">Transferase</keyword>
<comment type="catalytic activity">
    <reaction evidence="1">
        <text>ATP + protein L-histidine = ADP + protein N-phospho-L-histidine.</text>
        <dbReference type="EC" id="2.7.13.3"/>
    </reaction>
</comment>
<gene>
    <name evidence="5" type="ORF">DJ013_02925</name>
</gene>
<dbReference type="Gene3D" id="3.30.450.40">
    <property type="match status" value="1"/>
</dbReference>
<dbReference type="InterPro" id="IPR029016">
    <property type="entry name" value="GAF-like_dom_sf"/>
</dbReference>
<dbReference type="RefSeq" id="WP_111370284.1">
    <property type="nucleotide sequence ID" value="NZ_CP029480.1"/>
</dbReference>
<accession>A0A2Z4G7N7</accession>
<dbReference type="OrthoDB" id="9811889at2"/>
<dbReference type="SUPFAM" id="SSF55874">
    <property type="entry name" value="ATPase domain of HSP90 chaperone/DNA topoisomerase II/histidine kinase"/>
    <property type="match status" value="1"/>
</dbReference>
<dbReference type="SMART" id="SM00388">
    <property type="entry name" value="HisKA"/>
    <property type="match status" value="1"/>
</dbReference>
<feature type="coiled-coil region" evidence="3">
    <location>
        <begin position="158"/>
        <end position="188"/>
    </location>
</feature>
<dbReference type="Proteomes" id="UP000249873">
    <property type="component" value="Chromosome"/>
</dbReference>
<dbReference type="CDD" id="cd00082">
    <property type="entry name" value="HisKA"/>
    <property type="match status" value="1"/>
</dbReference>
<evidence type="ECO:0000313" key="6">
    <source>
        <dbReference type="Proteomes" id="UP000249873"/>
    </source>
</evidence>
<protein>
    <recommendedName>
        <fullName evidence="2">histidine kinase</fullName>
        <ecNumber evidence="2">2.7.13.3</ecNumber>
    </recommendedName>
</protein>
<evidence type="ECO:0000256" key="3">
    <source>
        <dbReference type="SAM" id="Coils"/>
    </source>
</evidence>
<feature type="domain" description="Histidine kinase" evidence="4">
    <location>
        <begin position="188"/>
        <end position="402"/>
    </location>
</feature>
<evidence type="ECO:0000259" key="4">
    <source>
        <dbReference type="PROSITE" id="PS50109"/>
    </source>
</evidence>
<evidence type="ECO:0000256" key="1">
    <source>
        <dbReference type="ARBA" id="ARBA00000085"/>
    </source>
</evidence>
<sequence length="408" mass="46407">MNTQDLHLQEKERLAELESYSILDTLPEEDYDNLTTIASEICDTPISLISLIDNKRQWFKSKHGIVAEETPREIAFCSHAIEDKSSIFEIEDAREDNRFKFNPLVLEDPKVVFYAGVPLITEKGYALGTLCVIDNKPKKLTEKQVQSLKALSNQAMRLMELRKKTILLEDTLQNLKERNEELERYEFISVHDLKTPLVSISSMTQLLSQQYGSVIEDNGLEMLDSIQNSSQKLKNLISGLLEFNQQENKLNESKTWVNLSSIISEIDNIFSDSDQLSIRLNADSKEIFTNKTATNQLIINLIANTLKANERMVNAIEVTIEQDETHYRFSSRDVSTIEKLKSHQRQFQLLEKLSGKDKFGKIGNGIGLATVHKIVEKNGGKVEMQTGPKGKPLFVFTLEKAELPDLVN</sequence>
<dbReference type="SUPFAM" id="SSF47384">
    <property type="entry name" value="Homodimeric domain of signal transducing histidine kinase"/>
    <property type="match status" value="1"/>
</dbReference>
<dbReference type="Pfam" id="PF01590">
    <property type="entry name" value="GAF"/>
    <property type="match status" value="1"/>
</dbReference>
<dbReference type="InterPro" id="IPR005467">
    <property type="entry name" value="His_kinase_dom"/>
</dbReference>
<dbReference type="Pfam" id="PF02518">
    <property type="entry name" value="HATPase_c"/>
    <property type="match status" value="1"/>
</dbReference>
<dbReference type="EMBL" id="CP029480">
    <property type="protein sequence ID" value="AWV97182.1"/>
    <property type="molecule type" value="Genomic_DNA"/>
</dbReference>
<dbReference type="SMART" id="SM00065">
    <property type="entry name" value="GAF"/>
    <property type="match status" value="1"/>
</dbReference>
<keyword evidence="3" id="KW-0175">Coiled coil</keyword>
<dbReference type="KEGG" id="als:DJ013_02925"/>
<dbReference type="InterPro" id="IPR003661">
    <property type="entry name" value="HisK_dim/P_dom"/>
</dbReference>
<keyword evidence="5" id="KW-0418">Kinase</keyword>
<dbReference type="Gene3D" id="1.10.287.130">
    <property type="match status" value="1"/>
</dbReference>
<proteinExistence type="predicted"/>
<dbReference type="InterPro" id="IPR036890">
    <property type="entry name" value="HATPase_C_sf"/>
</dbReference>
<dbReference type="GO" id="GO:0000155">
    <property type="term" value="F:phosphorelay sensor kinase activity"/>
    <property type="evidence" value="ECO:0007669"/>
    <property type="project" value="InterPro"/>
</dbReference>
<dbReference type="SUPFAM" id="SSF55781">
    <property type="entry name" value="GAF domain-like"/>
    <property type="match status" value="1"/>
</dbReference>
<organism evidence="5 6">
    <name type="scientific">Arcticibacterium luteifluviistationis</name>
    <dbReference type="NCBI Taxonomy" id="1784714"/>
    <lineage>
        <taxon>Bacteria</taxon>
        <taxon>Pseudomonadati</taxon>
        <taxon>Bacteroidota</taxon>
        <taxon>Cytophagia</taxon>
        <taxon>Cytophagales</taxon>
        <taxon>Leadbetterellaceae</taxon>
        <taxon>Arcticibacterium</taxon>
    </lineage>
</organism>
<dbReference type="PROSITE" id="PS50109">
    <property type="entry name" value="HIS_KIN"/>
    <property type="match status" value="1"/>
</dbReference>
<keyword evidence="6" id="KW-1185">Reference proteome</keyword>
<dbReference type="InterPro" id="IPR003018">
    <property type="entry name" value="GAF"/>
</dbReference>
<dbReference type="PANTHER" id="PTHR43102:SF2">
    <property type="entry name" value="GAF DOMAIN-CONTAINING PROTEIN"/>
    <property type="match status" value="1"/>
</dbReference>
<evidence type="ECO:0000256" key="2">
    <source>
        <dbReference type="ARBA" id="ARBA00012438"/>
    </source>
</evidence>
<dbReference type="EC" id="2.7.13.3" evidence="2"/>
<dbReference type="AlphaFoldDB" id="A0A2Z4G7N7"/>
<name>A0A2Z4G7N7_9BACT</name>
<evidence type="ECO:0000313" key="5">
    <source>
        <dbReference type="EMBL" id="AWV97182.1"/>
    </source>
</evidence>